<dbReference type="InterPro" id="IPR027417">
    <property type="entry name" value="P-loop_NTPase"/>
</dbReference>
<evidence type="ECO:0000313" key="3">
    <source>
        <dbReference type="Proteomes" id="UP000298179"/>
    </source>
</evidence>
<dbReference type="Pfam" id="PF13469">
    <property type="entry name" value="Sulfotransfer_3"/>
    <property type="match status" value="1"/>
</dbReference>
<dbReference type="Gene3D" id="3.40.50.300">
    <property type="entry name" value="P-loop containing nucleotide triphosphate hydrolases"/>
    <property type="match status" value="1"/>
</dbReference>
<dbReference type="GO" id="GO:0016740">
    <property type="term" value="F:transferase activity"/>
    <property type="evidence" value="ECO:0007669"/>
    <property type="project" value="UniProtKB-KW"/>
</dbReference>
<dbReference type="SUPFAM" id="SSF52540">
    <property type="entry name" value="P-loop containing nucleoside triphosphate hydrolases"/>
    <property type="match status" value="1"/>
</dbReference>
<sequence length="348" mass="39544">MVAAVTAPRPVPDLAAPMPQSGWRQPGTDASHGMDRRSPRWSRRLATDRLLEPDLHLDHGHMTDRVFILGLGAPRSGTTWLHSYLSSRKGEVDLGFAKEYHHFDTLYGKRAKERLQTLRETVEGVMTQDDPIRRNQRLWRKLAFLSDPNAYPDYFSGLISRPGGPQVTGDLTPANWILPARHMAALAEAFASRGVRVVPVFLMRDPVERLISSLRHTEVQRRHIDPTDPLLDLRQEGAETSRYRSRSWYPEILQRITDVFGENTGFVGFYETLFSEAEVARLCATLGLPYATPDFETRVNSSSTATLGADEALKVRAANYYRPTYDFMAETYGSERMRQIWPGYAYLD</sequence>
<dbReference type="OrthoDB" id="9778870at2"/>
<dbReference type="AlphaFoldDB" id="A0A4Y8RME2"/>
<evidence type="ECO:0000313" key="2">
    <source>
        <dbReference type="EMBL" id="TFF23293.1"/>
    </source>
</evidence>
<comment type="caution">
    <text evidence="2">The sequence shown here is derived from an EMBL/GenBank/DDBJ whole genome shotgun (WGS) entry which is preliminary data.</text>
</comment>
<organism evidence="2 3">
    <name type="scientific">Jiella endophytica</name>
    <dbReference type="NCBI Taxonomy" id="2558362"/>
    <lineage>
        <taxon>Bacteria</taxon>
        <taxon>Pseudomonadati</taxon>
        <taxon>Pseudomonadota</taxon>
        <taxon>Alphaproteobacteria</taxon>
        <taxon>Hyphomicrobiales</taxon>
        <taxon>Aurantimonadaceae</taxon>
        <taxon>Jiella</taxon>
    </lineage>
</organism>
<dbReference type="EMBL" id="SOZD01000003">
    <property type="protein sequence ID" value="TFF23293.1"/>
    <property type="molecule type" value="Genomic_DNA"/>
</dbReference>
<keyword evidence="3" id="KW-1185">Reference proteome</keyword>
<evidence type="ECO:0000256" key="1">
    <source>
        <dbReference type="SAM" id="MobiDB-lite"/>
    </source>
</evidence>
<feature type="region of interest" description="Disordered" evidence="1">
    <location>
        <begin position="1"/>
        <end position="39"/>
    </location>
</feature>
<accession>A0A4Y8RME2</accession>
<protein>
    <submittedName>
        <fullName evidence="2">Sulfotransferase</fullName>
    </submittedName>
</protein>
<proteinExistence type="predicted"/>
<name>A0A4Y8RME2_9HYPH</name>
<keyword evidence="2" id="KW-0808">Transferase</keyword>
<gene>
    <name evidence="2" type="ORF">E3C22_12775</name>
</gene>
<dbReference type="Proteomes" id="UP000298179">
    <property type="component" value="Unassembled WGS sequence"/>
</dbReference>
<reference evidence="2 3" key="1">
    <citation type="submission" date="2019-03" db="EMBL/GenBank/DDBJ databases">
        <title>Jiella endophytica sp. nov., a novel endophytic bacterium isolated from root of Ficus microcarpa Linn. f.</title>
        <authorList>
            <person name="Tuo L."/>
        </authorList>
    </citation>
    <scope>NUCLEOTIDE SEQUENCE [LARGE SCALE GENOMIC DNA]</scope>
    <source>
        <strain evidence="2 3">CBS5Q-3</strain>
    </source>
</reference>